<protein>
    <recommendedName>
        <fullName evidence="3">Thioredoxin domain-containing protein</fullName>
    </recommendedName>
</protein>
<dbReference type="EMBL" id="JBBPBN010000054">
    <property type="protein sequence ID" value="KAK8990516.1"/>
    <property type="molecule type" value="Genomic_DNA"/>
</dbReference>
<dbReference type="PANTHER" id="PTHR18929:SF246">
    <property type="entry name" value="PROTEIN DISULFIDE ISOMERASE-LIKE 1-4"/>
    <property type="match status" value="1"/>
</dbReference>
<comment type="caution">
    <text evidence="4">The sequence shown here is derived from an EMBL/GenBank/DDBJ whole genome shotgun (WGS) entry which is preliminary data.</text>
</comment>
<evidence type="ECO:0000313" key="4">
    <source>
        <dbReference type="EMBL" id="KAK8990516.1"/>
    </source>
</evidence>
<gene>
    <name evidence="4" type="ORF">V6N11_009213</name>
</gene>
<dbReference type="PANTHER" id="PTHR18929">
    <property type="entry name" value="PROTEIN DISULFIDE ISOMERASE"/>
    <property type="match status" value="1"/>
</dbReference>
<feature type="chain" id="PRO_5046184753" description="Thioredoxin domain-containing protein" evidence="2">
    <location>
        <begin position="27"/>
        <end position="204"/>
    </location>
</feature>
<dbReference type="Gene3D" id="3.40.30.10">
    <property type="entry name" value="Glutaredoxin"/>
    <property type="match status" value="1"/>
</dbReference>
<proteinExistence type="inferred from homology"/>
<dbReference type="InterPro" id="IPR013766">
    <property type="entry name" value="Thioredoxin_domain"/>
</dbReference>
<accession>A0ABR2PPY5</accession>
<evidence type="ECO:0000256" key="2">
    <source>
        <dbReference type="SAM" id="SignalP"/>
    </source>
</evidence>
<dbReference type="CDD" id="cd02961">
    <property type="entry name" value="PDI_a_family"/>
    <property type="match status" value="1"/>
</dbReference>
<keyword evidence="5" id="KW-1185">Reference proteome</keyword>
<evidence type="ECO:0000259" key="3">
    <source>
        <dbReference type="PROSITE" id="PS51352"/>
    </source>
</evidence>
<dbReference type="SUPFAM" id="SSF52833">
    <property type="entry name" value="Thioredoxin-like"/>
    <property type="match status" value="1"/>
</dbReference>
<dbReference type="Pfam" id="PF00085">
    <property type="entry name" value="Thioredoxin"/>
    <property type="match status" value="1"/>
</dbReference>
<evidence type="ECO:0000256" key="1">
    <source>
        <dbReference type="ARBA" id="ARBA00006347"/>
    </source>
</evidence>
<feature type="domain" description="Thioredoxin" evidence="3">
    <location>
        <begin position="28"/>
        <end position="172"/>
    </location>
</feature>
<reference evidence="4 5" key="1">
    <citation type="journal article" date="2024" name="G3 (Bethesda)">
        <title>Genome assembly of Hibiscus sabdariffa L. provides insights into metabolisms of medicinal natural products.</title>
        <authorList>
            <person name="Kim T."/>
        </authorList>
    </citation>
    <scope>NUCLEOTIDE SEQUENCE [LARGE SCALE GENOMIC DNA]</scope>
    <source>
        <strain evidence="4">TK-2024</strain>
        <tissue evidence="4">Old leaves</tissue>
    </source>
</reference>
<name>A0ABR2PPY5_9ROSI</name>
<sequence length="204" mass="23189">MASFRLFLAISLVSLFLFATLTPSIAKTKNDDTDDDEDLCFLEETEGKSDAGSHHSHFNEEYENDQYDDLDDDDFGKFSDFIKNNKFVMVEFYTWCGHFQSLALEYTVAATELKGEEVALAKVDATEGNELAQEYDVQGFPTVYFFVDGEHKPYPGARNKEAIMFWIKKKTGPGIYNITTIKDDERILTSESKVDLGYMNSLVV</sequence>
<evidence type="ECO:0000313" key="5">
    <source>
        <dbReference type="Proteomes" id="UP001396334"/>
    </source>
</evidence>
<organism evidence="4 5">
    <name type="scientific">Hibiscus sabdariffa</name>
    <name type="common">roselle</name>
    <dbReference type="NCBI Taxonomy" id="183260"/>
    <lineage>
        <taxon>Eukaryota</taxon>
        <taxon>Viridiplantae</taxon>
        <taxon>Streptophyta</taxon>
        <taxon>Embryophyta</taxon>
        <taxon>Tracheophyta</taxon>
        <taxon>Spermatophyta</taxon>
        <taxon>Magnoliopsida</taxon>
        <taxon>eudicotyledons</taxon>
        <taxon>Gunneridae</taxon>
        <taxon>Pentapetalae</taxon>
        <taxon>rosids</taxon>
        <taxon>malvids</taxon>
        <taxon>Malvales</taxon>
        <taxon>Malvaceae</taxon>
        <taxon>Malvoideae</taxon>
        <taxon>Hibiscus</taxon>
    </lineage>
</organism>
<dbReference type="Proteomes" id="UP001396334">
    <property type="component" value="Unassembled WGS sequence"/>
</dbReference>
<dbReference type="PROSITE" id="PS51352">
    <property type="entry name" value="THIOREDOXIN_2"/>
    <property type="match status" value="1"/>
</dbReference>
<dbReference type="InterPro" id="IPR036249">
    <property type="entry name" value="Thioredoxin-like_sf"/>
</dbReference>
<comment type="similarity">
    <text evidence="1">Belongs to the protein disulfide isomerase family.</text>
</comment>
<keyword evidence="2" id="KW-0732">Signal</keyword>
<feature type="signal peptide" evidence="2">
    <location>
        <begin position="1"/>
        <end position="26"/>
    </location>
</feature>